<keyword evidence="2" id="KW-1185">Reference proteome</keyword>
<dbReference type="AlphaFoldDB" id="T0J457"/>
<sequence length="97" mass="10552">MPLIERAAQALAKSQHGQDDFHRLAPDAQEQLRENVRAVIRALRVPTPGMCEAGHKLLEQDRGHSVGNSDAHDAWQIMVDAAIGAFASKSAVDVRSD</sequence>
<accession>T0J457</accession>
<dbReference type="EMBL" id="ATHL01000028">
    <property type="protein sequence ID" value="EQB18915.1"/>
    <property type="molecule type" value="Genomic_DNA"/>
</dbReference>
<dbReference type="OrthoDB" id="8421424at2"/>
<dbReference type="Proteomes" id="UP000015527">
    <property type="component" value="Unassembled WGS sequence"/>
</dbReference>
<reference evidence="1 2" key="1">
    <citation type="journal article" date="2013" name="Genome Announc.">
        <title>Genome Sequence of Novosphingobium lindaniclasticum LE124T, Isolated from a Hexachlorocyclohexane Dumpsite.</title>
        <authorList>
            <person name="Saxena A."/>
            <person name="Nayyar N."/>
            <person name="Sangwan N."/>
            <person name="Kumari R."/>
            <person name="Khurana J.P."/>
            <person name="Lal R."/>
        </authorList>
    </citation>
    <scope>NUCLEOTIDE SEQUENCE [LARGE SCALE GENOMIC DNA]</scope>
    <source>
        <strain evidence="1 2">LE124</strain>
    </source>
</reference>
<comment type="caution">
    <text evidence="1">The sequence shown here is derived from an EMBL/GenBank/DDBJ whole genome shotgun (WGS) entry which is preliminary data.</text>
</comment>
<protein>
    <submittedName>
        <fullName evidence="1">Uncharacterized protein</fullName>
    </submittedName>
</protein>
<evidence type="ECO:0000313" key="1">
    <source>
        <dbReference type="EMBL" id="EQB18915.1"/>
    </source>
</evidence>
<gene>
    <name evidence="1" type="ORF">L284_03380</name>
</gene>
<evidence type="ECO:0000313" key="2">
    <source>
        <dbReference type="Proteomes" id="UP000015527"/>
    </source>
</evidence>
<name>T0J457_9SPHN</name>
<dbReference type="PATRIC" id="fig|1096930.3.peg.669"/>
<proteinExistence type="predicted"/>
<dbReference type="RefSeq" id="WP_021232647.1">
    <property type="nucleotide sequence ID" value="NZ_ATHL01000028.1"/>
</dbReference>
<organism evidence="1 2">
    <name type="scientific">Novosphingobium lindaniclasticum LE124</name>
    <dbReference type="NCBI Taxonomy" id="1096930"/>
    <lineage>
        <taxon>Bacteria</taxon>
        <taxon>Pseudomonadati</taxon>
        <taxon>Pseudomonadota</taxon>
        <taxon>Alphaproteobacteria</taxon>
        <taxon>Sphingomonadales</taxon>
        <taxon>Sphingomonadaceae</taxon>
        <taxon>Novosphingobium</taxon>
    </lineage>
</organism>